<dbReference type="PaxDb" id="65489-OBART03G11980.1"/>
<proteinExistence type="predicted"/>
<evidence type="ECO:0000313" key="3">
    <source>
        <dbReference type="Proteomes" id="UP000026960"/>
    </source>
</evidence>
<dbReference type="EnsemblPlants" id="OBART03G11980.1">
    <property type="protein sequence ID" value="OBART03G11980.1"/>
    <property type="gene ID" value="OBART03G11980"/>
</dbReference>
<keyword evidence="3" id="KW-1185">Reference proteome</keyword>
<organism evidence="2">
    <name type="scientific">Oryza barthii</name>
    <dbReference type="NCBI Taxonomy" id="65489"/>
    <lineage>
        <taxon>Eukaryota</taxon>
        <taxon>Viridiplantae</taxon>
        <taxon>Streptophyta</taxon>
        <taxon>Embryophyta</taxon>
        <taxon>Tracheophyta</taxon>
        <taxon>Spermatophyta</taxon>
        <taxon>Magnoliopsida</taxon>
        <taxon>Liliopsida</taxon>
        <taxon>Poales</taxon>
        <taxon>Poaceae</taxon>
        <taxon>BOP clade</taxon>
        <taxon>Oryzoideae</taxon>
        <taxon>Oryzeae</taxon>
        <taxon>Oryzinae</taxon>
        <taxon>Oryza</taxon>
    </lineage>
</organism>
<reference evidence="2" key="1">
    <citation type="journal article" date="2009" name="Rice">
        <title>De Novo Next Generation Sequencing of Plant Genomes.</title>
        <authorList>
            <person name="Rounsley S."/>
            <person name="Marri P.R."/>
            <person name="Yu Y."/>
            <person name="He R."/>
            <person name="Sisneros N."/>
            <person name="Goicoechea J.L."/>
            <person name="Lee S.J."/>
            <person name="Angelova A."/>
            <person name="Kudrna D."/>
            <person name="Luo M."/>
            <person name="Affourtit J."/>
            <person name="Desany B."/>
            <person name="Knight J."/>
            <person name="Niazi F."/>
            <person name="Egholm M."/>
            <person name="Wing R.A."/>
        </authorList>
    </citation>
    <scope>NUCLEOTIDE SEQUENCE [LARGE SCALE GENOMIC DNA]</scope>
    <source>
        <strain evidence="2">cv. IRGC 105608</strain>
    </source>
</reference>
<evidence type="ECO:0000256" key="1">
    <source>
        <dbReference type="SAM" id="MobiDB-lite"/>
    </source>
</evidence>
<evidence type="ECO:0000313" key="2">
    <source>
        <dbReference type="EnsemblPlants" id="OBART03G11980.1"/>
    </source>
</evidence>
<sequence length="60" mass="6337">MAADLASGNATTTAAVSGDDDHDEMGIWGATLQAFPLQAHFQPAEPRIRLLARLGSDMEP</sequence>
<name>A0A0D3FGQ2_9ORYZ</name>
<dbReference type="AlphaFoldDB" id="A0A0D3FGQ2"/>
<dbReference type="HOGENOM" id="CLU_2945717_0_0_1"/>
<dbReference type="Proteomes" id="UP000026960">
    <property type="component" value="Chromosome 3"/>
</dbReference>
<reference evidence="2" key="2">
    <citation type="submission" date="2015-03" db="UniProtKB">
        <authorList>
            <consortium name="EnsemblPlants"/>
        </authorList>
    </citation>
    <scope>IDENTIFICATION</scope>
</reference>
<protein>
    <submittedName>
        <fullName evidence="2">Uncharacterized protein</fullName>
    </submittedName>
</protein>
<dbReference type="Gramene" id="OBART03G11980.1">
    <property type="protein sequence ID" value="OBART03G11980.1"/>
    <property type="gene ID" value="OBART03G11980"/>
</dbReference>
<feature type="region of interest" description="Disordered" evidence="1">
    <location>
        <begin position="1"/>
        <end position="22"/>
    </location>
</feature>
<accession>A0A0D3FGQ2</accession>